<dbReference type="GO" id="GO:0045944">
    <property type="term" value="P:positive regulation of transcription by RNA polymerase II"/>
    <property type="evidence" value="ECO:0007669"/>
    <property type="project" value="TreeGrafter"/>
</dbReference>
<dbReference type="Gene3D" id="3.30.530.20">
    <property type="match status" value="1"/>
</dbReference>
<feature type="domain" description="START" evidence="3">
    <location>
        <begin position="330"/>
        <end position="547"/>
    </location>
</feature>
<dbReference type="InterPro" id="IPR023393">
    <property type="entry name" value="START-like_dom_sf"/>
</dbReference>
<dbReference type="PROSITE" id="PS50848">
    <property type="entry name" value="START"/>
    <property type="match status" value="1"/>
</dbReference>
<dbReference type="InterPro" id="IPR051647">
    <property type="entry name" value="Mediator_comp_sub12"/>
</dbReference>
<dbReference type="SUPFAM" id="SSF55961">
    <property type="entry name" value="Bet v1-like"/>
    <property type="match status" value="1"/>
</dbReference>
<reference evidence="4" key="1">
    <citation type="submission" date="2021-02" db="EMBL/GenBank/DDBJ databases">
        <title>First Annotated Genome of the Yellow-green Alga Tribonema minus.</title>
        <authorList>
            <person name="Mahan K.M."/>
        </authorList>
    </citation>
    <scope>NUCLEOTIDE SEQUENCE</scope>
    <source>
        <strain evidence="4">UTEX B ZZ1240</strain>
    </source>
</reference>
<keyword evidence="2" id="KW-0472">Membrane</keyword>
<keyword evidence="2" id="KW-1133">Transmembrane helix</keyword>
<dbReference type="GO" id="GO:0016592">
    <property type="term" value="C:mediator complex"/>
    <property type="evidence" value="ECO:0007669"/>
    <property type="project" value="TreeGrafter"/>
</dbReference>
<organism evidence="4 5">
    <name type="scientific">Tribonema minus</name>
    <dbReference type="NCBI Taxonomy" id="303371"/>
    <lineage>
        <taxon>Eukaryota</taxon>
        <taxon>Sar</taxon>
        <taxon>Stramenopiles</taxon>
        <taxon>Ochrophyta</taxon>
        <taxon>PX clade</taxon>
        <taxon>Xanthophyceae</taxon>
        <taxon>Tribonematales</taxon>
        <taxon>Tribonemataceae</taxon>
        <taxon>Tribonema</taxon>
    </lineage>
</organism>
<keyword evidence="5" id="KW-1185">Reference proteome</keyword>
<evidence type="ECO:0000313" key="5">
    <source>
        <dbReference type="Proteomes" id="UP000664859"/>
    </source>
</evidence>
<feature type="transmembrane region" description="Helical" evidence="2">
    <location>
        <begin position="741"/>
        <end position="759"/>
    </location>
</feature>
<feature type="compositionally biased region" description="Low complexity" evidence="1">
    <location>
        <begin position="610"/>
        <end position="639"/>
    </location>
</feature>
<accession>A0A835YP99</accession>
<name>A0A835YP99_9STRA</name>
<feature type="compositionally biased region" description="Low complexity" evidence="1">
    <location>
        <begin position="221"/>
        <end position="230"/>
    </location>
</feature>
<feature type="region of interest" description="Disordered" evidence="1">
    <location>
        <begin position="183"/>
        <end position="204"/>
    </location>
</feature>
<comment type="caution">
    <text evidence="4">The sequence shown here is derived from an EMBL/GenBank/DDBJ whole genome shotgun (WGS) entry which is preliminary data.</text>
</comment>
<dbReference type="GO" id="GO:0008289">
    <property type="term" value="F:lipid binding"/>
    <property type="evidence" value="ECO:0007669"/>
    <property type="project" value="InterPro"/>
</dbReference>
<feature type="region of interest" description="Disordered" evidence="1">
    <location>
        <begin position="434"/>
        <end position="475"/>
    </location>
</feature>
<feature type="compositionally biased region" description="Low complexity" evidence="1">
    <location>
        <begin position="269"/>
        <end position="295"/>
    </location>
</feature>
<sequence>MPNLQRSYASEDVDPADDTSITFRRGGGWISPAVLYKQRLHLPGWRPRVFHLHGAELTYTTPEDNSASAFSGISAGDCGGSSSSSASSSSSRHLAAPFAVLSSSNRACRIHVGGCAVTRGDTVEVDGRTLHTLQLRVPAHAYTAAADGRPAQQSQVTWQLAAASPAAAQAWADALAAAGRRGAPAQAAAPKRERLQHGSEGSERCCNVAAQQQERQCGGESTRSNSSSSSGADPPAGDERAAAALGQQQRQQHQRRHQEQQHQHRHQEQQQQQQQQQQREQQQQQREQQQQQQQRSPQASSTQSEFRAHVDAQVSRAMAVTMDCVKDGHEGWENITSGFLARHGVEAWRKPTSGTEVCVRGEGVIDHTPRAILETILSHAQALRWNENILRGARLAVLDACTSVDLVTWRRIWPLQTRETLLGVRWAPYRGADGRRGGSGGGGGGGGSNSGSGGGGSSSDAGGESGGTSGGGGSSGSGSGALILAMASVEAPHLWGHDEARAIRVNLMTGGWLLQPLPGSTARAPRTHVTYIAHFDIRGTVPPRIVKIMGAAQPILVSTVRAVLDKDAKKGTPTTAAAHIPIVDSNYDLWVAVAGPGDAVAALPDDDDAAAAAAANTHSSSGSSSSSAPPPRRATGSPPGHAPSHQSATQRDDDDDATTDAASVSPMSDAGSRGDGWDAAAAAAAAAGAARSGSGAHQQASSISAVTSAAAALLWAVLSILWTAVLALAPLAVCWASHGDVAAVAATAAATGVCAYATLGGGGGGSAVAAAGAVRRALGALQSRAAPSSAAGAPAMQKEAVAAGAAVGSNGDGGSSGSCGSAAERHVFCFAAPALPLHAYLQDCRRREAAVLSSGAATTPALASSGSLTGGTSSAAAAAAAAAQPPPAGVHHIVMRAAALALQAAPSAAAAARSGAVAPAAVGYLGEWSPIGASDAAALGGSDPLVLVHGAARMAPHDMARAMAARSGVGGAGGGGGGSAAEGKEVVAVVVACHHRQLQLPPEHCSGSAEQCSGLLVASLPQLPRALRPPMVVSIGGIVKAQCSTANSTNTRIGEHTTNGRGGGIGTMVSSGPVMYISVALEGSVLRAADALAVAQAFQGFMLEPAAMDAAAAAPQQQQQQQH</sequence>
<protein>
    <recommendedName>
        <fullName evidence="3">START domain-containing protein</fullName>
    </recommendedName>
</protein>
<evidence type="ECO:0000256" key="1">
    <source>
        <dbReference type="SAM" id="MobiDB-lite"/>
    </source>
</evidence>
<evidence type="ECO:0000256" key="2">
    <source>
        <dbReference type="SAM" id="Phobius"/>
    </source>
</evidence>
<feature type="region of interest" description="Disordered" evidence="1">
    <location>
        <begin position="216"/>
        <end position="308"/>
    </location>
</feature>
<dbReference type="PANTHER" id="PTHR46007">
    <property type="entry name" value="MEDIATOR OF RNA POLYMERASE II TRANSCRIPTION SUBUNIT 12"/>
    <property type="match status" value="1"/>
</dbReference>
<feature type="compositionally biased region" description="Polar residues" evidence="1">
    <location>
        <begin position="296"/>
        <end position="305"/>
    </location>
</feature>
<evidence type="ECO:0000259" key="3">
    <source>
        <dbReference type="PROSITE" id="PS50848"/>
    </source>
</evidence>
<dbReference type="EMBL" id="JAFCMP010000511">
    <property type="protein sequence ID" value="KAG5178920.1"/>
    <property type="molecule type" value="Genomic_DNA"/>
</dbReference>
<dbReference type="PANTHER" id="PTHR46007:SF8">
    <property type="entry name" value="C2H2-TYPE DOMAIN-CONTAINING PROTEIN"/>
    <property type="match status" value="1"/>
</dbReference>
<dbReference type="InterPro" id="IPR002913">
    <property type="entry name" value="START_lipid-bd_dom"/>
</dbReference>
<feature type="transmembrane region" description="Helical" evidence="2">
    <location>
        <begin position="712"/>
        <end position="734"/>
    </location>
</feature>
<evidence type="ECO:0000313" key="4">
    <source>
        <dbReference type="EMBL" id="KAG5178920.1"/>
    </source>
</evidence>
<dbReference type="GO" id="GO:0003713">
    <property type="term" value="F:transcription coactivator activity"/>
    <property type="evidence" value="ECO:0007669"/>
    <property type="project" value="TreeGrafter"/>
</dbReference>
<feature type="compositionally biased region" description="Basic and acidic residues" evidence="1">
    <location>
        <begin position="257"/>
        <end position="268"/>
    </location>
</feature>
<gene>
    <name evidence="4" type="ORF">JKP88DRAFT_328278</name>
</gene>
<dbReference type="Proteomes" id="UP000664859">
    <property type="component" value="Unassembled WGS sequence"/>
</dbReference>
<feature type="compositionally biased region" description="Gly residues" evidence="1">
    <location>
        <begin position="437"/>
        <end position="475"/>
    </location>
</feature>
<proteinExistence type="predicted"/>
<feature type="region of interest" description="Disordered" evidence="1">
    <location>
        <begin position="610"/>
        <end position="675"/>
    </location>
</feature>
<dbReference type="AlphaFoldDB" id="A0A835YP99"/>
<feature type="compositionally biased region" description="Basic and acidic residues" evidence="1">
    <location>
        <begin position="190"/>
        <end position="203"/>
    </location>
</feature>
<keyword evidence="2" id="KW-0812">Transmembrane</keyword>